<protein>
    <submittedName>
        <fullName evidence="9">Glycosyltransferase family 4 protein</fullName>
    </submittedName>
</protein>
<dbReference type="GO" id="GO:0044038">
    <property type="term" value="P:cell wall macromolecule biosynthetic process"/>
    <property type="evidence" value="ECO:0007669"/>
    <property type="project" value="TreeGrafter"/>
</dbReference>
<dbReference type="Proteomes" id="UP000787472">
    <property type="component" value="Unassembled WGS sequence"/>
</dbReference>
<keyword evidence="6 8" id="KW-0472">Membrane</keyword>
<evidence type="ECO:0000256" key="1">
    <source>
        <dbReference type="ARBA" id="ARBA00004651"/>
    </source>
</evidence>
<evidence type="ECO:0000256" key="4">
    <source>
        <dbReference type="ARBA" id="ARBA00022692"/>
    </source>
</evidence>
<evidence type="ECO:0000313" key="10">
    <source>
        <dbReference type="Proteomes" id="UP000787472"/>
    </source>
</evidence>
<dbReference type="Pfam" id="PF00953">
    <property type="entry name" value="Glycos_transf_4"/>
    <property type="match status" value="1"/>
</dbReference>
<reference evidence="9" key="1">
    <citation type="submission" date="2020-03" db="EMBL/GenBank/DDBJ databases">
        <authorList>
            <person name="Guo F."/>
        </authorList>
    </citation>
    <scope>NUCLEOTIDE SEQUENCE</scope>
    <source>
        <strain evidence="9">JCM 30134</strain>
    </source>
</reference>
<dbReference type="GO" id="GO:0005886">
    <property type="term" value="C:plasma membrane"/>
    <property type="evidence" value="ECO:0007669"/>
    <property type="project" value="UniProtKB-SubCell"/>
</dbReference>
<keyword evidence="3" id="KW-0808">Transferase</keyword>
<keyword evidence="7" id="KW-0460">Magnesium</keyword>
<feature type="transmembrane region" description="Helical" evidence="8">
    <location>
        <begin position="84"/>
        <end position="101"/>
    </location>
</feature>
<feature type="transmembrane region" description="Helical" evidence="8">
    <location>
        <begin position="144"/>
        <end position="163"/>
    </location>
</feature>
<evidence type="ECO:0000256" key="6">
    <source>
        <dbReference type="ARBA" id="ARBA00023136"/>
    </source>
</evidence>
<evidence type="ECO:0000256" key="2">
    <source>
        <dbReference type="ARBA" id="ARBA00022475"/>
    </source>
</evidence>
<dbReference type="InterPro" id="IPR000715">
    <property type="entry name" value="Glycosyl_transferase_4"/>
</dbReference>
<accession>A0A9E5MJT9</accession>
<sequence>MTTISALYYLLGFAGAAFSAYLLTQHYIHYALHKGVVDTPNDRSSHTTPTPRGGGVSIVIVSLALFAVALMAPNLLATQLTPPNLIALLLGGFIVAAIGFLDDLNPLSSKIRFSVHFIASLAALSLIEPLPTLPLPGADMTLDGIWLIPVALGLTWLINLYNFMDGIDGIAATEALTVLAGAITIGIFSASASEIEFPWEILALLTAPLLGFLLLNWSPAKVFMGDGCSGFLGITLGLLAVIYAANTPVNLWCWIILLGVFITDACWTLATRIVTKQKWHQPHRSHCYQILSRKLQSHRQVTSGAAAINLMWLTPLAVFASRHPEYGALFTLLAFTPLMLLCHRHQAGLHN</sequence>
<feature type="transmembrane region" description="Helical" evidence="8">
    <location>
        <begin position="227"/>
        <end position="245"/>
    </location>
</feature>
<evidence type="ECO:0000256" key="8">
    <source>
        <dbReference type="SAM" id="Phobius"/>
    </source>
</evidence>
<feature type="transmembrane region" description="Helical" evidence="8">
    <location>
        <begin position="170"/>
        <end position="191"/>
    </location>
</feature>
<dbReference type="AlphaFoldDB" id="A0A9E5MJT9"/>
<dbReference type="GO" id="GO:0009103">
    <property type="term" value="P:lipopolysaccharide biosynthetic process"/>
    <property type="evidence" value="ECO:0007669"/>
    <property type="project" value="TreeGrafter"/>
</dbReference>
<evidence type="ECO:0000313" key="9">
    <source>
        <dbReference type="EMBL" id="NHO64462.1"/>
    </source>
</evidence>
<dbReference type="GO" id="GO:0016780">
    <property type="term" value="F:phosphotransferase activity, for other substituted phosphate groups"/>
    <property type="evidence" value="ECO:0007669"/>
    <property type="project" value="InterPro"/>
</dbReference>
<dbReference type="RefSeq" id="WP_167181538.1">
    <property type="nucleotide sequence ID" value="NZ_JAAONZ010000002.1"/>
</dbReference>
<name>A0A9E5MJT9_9GAMM</name>
<evidence type="ECO:0000256" key="3">
    <source>
        <dbReference type="ARBA" id="ARBA00022679"/>
    </source>
</evidence>
<dbReference type="PANTHER" id="PTHR22926:SF3">
    <property type="entry name" value="UNDECAPRENYL-PHOSPHATE ALPHA-N-ACETYLGLUCOSAMINYL 1-PHOSPHATE TRANSFERASE"/>
    <property type="match status" value="1"/>
</dbReference>
<comment type="cofactor">
    <cofactor evidence="7">
        <name>Mg(2+)</name>
        <dbReference type="ChEBI" id="CHEBI:18420"/>
    </cofactor>
</comment>
<keyword evidence="10" id="KW-1185">Reference proteome</keyword>
<dbReference type="PANTHER" id="PTHR22926">
    <property type="entry name" value="PHOSPHO-N-ACETYLMURAMOYL-PENTAPEPTIDE-TRANSFERASE"/>
    <property type="match status" value="1"/>
</dbReference>
<dbReference type="GO" id="GO:0046872">
    <property type="term" value="F:metal ion binding"/>
    <property type="evidence" value="ECO:0007669"/>
    <property type="project" value="UniProtKB-KW"/>
</dbReference>
<comment type="subcellular location">
    <subcellularLocation>
        <location evidence="1">Cell membrane</location>
        <topology evidence="1">Multi-pass membrane protein</topology>
    </subcellularLocation>
</comment>
<evidence type="ECO:0000256" key="7">
    <source>
        <dbReference type="PIRSR" id="PIRSR600715-1"/>
    </source>
</evidence>
<feature type="transmembrane region" description="Helical" evidence="8">
    <location>
        <begin position="251"/>
        <end position="270"/>
    </location>
</feature>
<gene>
    <name evidence="9" type="ORF">G8770_02730</name>
</gene>
<comment type="caution">
    <text evidence="9">The sequence shown here is derived from an EMBL/GenBank/DDBJ whole genome shotgun (WGS) entry which is preliminary data.</text>
</comment>
<dbReference type="EMBL" id="JAAONZ010000002">
    <property type="protein sequence ID" value="NHO64462.1"/>
    <property type="molecule type" value="Genomic_DNA"/>
</dbReference>
<organism evidence="9 10">
    <name type="scientific">Pseudomaricurvus hydrocarbonicus</name>
    <dbReference type="NCBI Taxonomy" id="1470433"/>
    <lineage>
        <taxon>Bacteria</taxon>
        <taxon>Pseudomonadati</taxon>
        <taxon>Pseudomonadota</taxon>
        <taxon>Gammaproteobacteria</taxon>
        <taxon>Cellvibrionales</taxon>
        <taxon>Cellvibrionaceae</taxon>
        <taxon>Pseudomaricurvus</taxon>
    </lineage>
</organism>
<feature type="binding site" evidence="7">
    <location>
        <position position="162"/>
    </location>
    <ligand>
        <name>Mg(2+)</name>
        <dbReference type="ChEBI" id="CHEBI:18420"/>
    </ligand>
</feature>
<keyword evidence="7" id="KW-0479">Metal-binding</keyword>
<feature type="binding site" evidence="7">
    <location>
        <position position="226"/>
    </location>
    <ligand>
        <name>Mg(2+)</name>
        <dbReference type="ChEBI" id="CHEBI:18420"/>
    </ligand>
</feature>
<keyword evidence="5 8" id="KW-1133">Transmembrane helix</keyword>
<keyword evidence="2" id="KW-1003">Cell membrane</keyword>
<feature type="transmembrane region" description="Helical" evidence="8">
    <location>
        <begin position="197"/>
        <end position="215"/>
    </location>
</feature>
<dbReference type="GO" id="GO:0071555">
    <property type="term" value="P:cell wall organization"/>
    <property type="evidence" value="ECO:0007669"/>
    <property type="project" value="TreeGrafter"/>
</dbReference>
<evidence type="ECO:0000256" key="5">
    <source>
        <dbReference type="ARBA" id="ARBA00022989"/>
    </source>
</evidence>
<feature type="transmembrane region" description="Helical" evidence="8">
    <location>
        <begin position="53"/>
        <end position="72"/>
    </location>
</feature>
<proteinExistence type="predicted"/>
<feature type="transmembrane region" description="Helical" evidence="8">
    <location>
        <begin position="6"/>
        <end position="24"/>
    </location>
</feature>
<keyword evidence="4 8" id="KW-0812">Transmembrane</keyword>
<dbReference type="CDD" id="cd06854">
    <property type="entry name" value="GT_WbpL_WbcO_like"/>
    <property type="match status" value="1"/>
</dbReference>